<dbReference type="SMART" id="SM00822">
    <property type="entry name" value="PKS_KR"/>
    <property type="match status" value="1"/>
</dbReference>
<dbReference type="InterPro" id="IPR002347">
    <property type="entry name" value="SDR_fam"/>
</dbReference>
<dbReference type="InterPro" id="IPR020904">
    <property type="entry name" value="Sc_DH/Rdtase_CS"/>
</dbReference>
<dbReference type="PROSITE" id="PS00061">
    <property type="entry name" value="ADH_SHORT"/>
    <property type="match status" value="1"/>
</dbReference>
<accession>A0A9Q3YLU6</accession>
<dbReference type="Pfam" id="PF00106">
    <property type="entry name" value="adh_short"/>
    <property type="match status" value="1"/>
</dbReference>
<dbReference type="NCBIfam" id="NF006072">
    <property type="entry name" value="PRK08217.1"/>
    <property type="match status" value="1"/>
</dbReference>
<evidence type="ECO:0000313" key="6">
    <source>
        <dbReference type="Proteomes" id="UP001108027"/>
    </source>
</evidence>
<evidence type="ECO:0000259" key="4">
    <source>
        <dbReference type="SMART" id="SM00822"/>
    </source>
</evidence>
<evidence type="ECO:0000256" key="2">
    <source>
        <dbReference type="ARBA" id="ARBA00023002"/>
    </source>
</evidence>
<dbReference type="PANTHER" id="PTHR42760">
    <property type="entry name" value="SHORT-CHAIN DEHYDROGENASES/REDUCTASES FAMILY MEMBER"/>
    <property type="match status" value="1"/>
</dbReference>
<evidence type="ECO:0000256" key="1">
    <source>
        <dbReference type="ARBA" id="ARBA00006484"/>
    </source>
</evidence>
<keyword evidence="6" id="KW-1185">Reference proteome</keyword>
<gene>
    <name evidence="5" type="ORF">LL252_05985</name>
</gene>
<dbReference type="Proteomes" id="UP001108027">
    <property type="component" value="Unassembled WGS sequence"/>
</dbReference>
<dbReference type="PRINTS" id="PR00080">
    <property type="entry name" value="SDRFAMILY"/>
</dbReference>
<dbReference type="PANTHER" id="PTHR42760:SF135">
    <property type="entry name" value="BLL7886 PROTEIN"/>
    <property type="match status" value="1"/>
</dbReference>
<reference evidence="5" key="1">
    <citation type="submission" date="2021-10" db="EMBL/GenBank/DDBJ databases">
        <title>The diversity and Nitrogen Metabolism of Culturable Nitrate-Utilizing Bacteria Within the Oxygen Minimum Zone of the Changjiang (Yangtze River)Estuary.</title>
        <authorList>
            <person name="Zhang D."/>
            <person name="Zheng J."/>
            <person name="Liu S."/>
            <person name="He W."/>
        </authorList>
    </citation>
    <scope>NUCLEOTIDE SEQUENCE</scope>
    <source>
        <strain evidence="5">FXH-223</strain>
    </source>
</reference>
<dbReference type="AlphaFoldDB" id="A0A9Q3YLU6"/>
<dbReference type="InterPro" id="IPR057326">
    <property type="entry name" value="KR_dom"/>
</dbReference>
<protein>
    <submittedName>
        <fullName evidence="5">SDR family oxidoreductase</fullName>
    </submittedName>
</protein>
<keyword evidence="2" id="KW-0560">Oxidoreductase</keyword>
<dbReference type="InterPro" id="IPR036291">
    <property type="entry name" value="NAD(P)-bd_dom_sf"/>
</dbReference>
<proteinExistence type="inferred from homology"/>
<dbReference type="SUPFAM" id="SSF51735">
    <property type="entry name" value="NAD(P)-binding Rossmann-fold domains"/>
    <property type="match status" value="1"/>
</dbReference>
<sequence length="253" mass="26981">MDLNNKVVVVTGAGRGLGRAIAVNLAARGARLACVDLNEDDLRDTVARCESAGGEARSYLANVAREEAVTALFEAVVADFGGLHGLVNNAGITRDGLLVKYKDGELQSAMSLQQWQAVIDVNLTGVFLCGREAARHMIETGAEEGVIVNISSIARHGSFGQTNYAAAKAGVVAMAEVWARELARYNIRTGVVAPGTINTDMIAAMKPEARDRLVAGVPLKRLGEPEHIALSVRFIFENDYFTGRVIETDGGLR</sequence>
<evidence type="ECO:0000256" key="3">
    <source>
        <dbReference type="RuleBase" id="RU000363"/>
    </source>
</evidence>
<dbReference type="FunFam" id="3.40.50.720:FF:000173">
    <property type="entry name" value="3-oxoacyl-[acyl-carrier protein] reductase"/>
    <property type="match status" value="1"/>
</dbReference>
<feature type="domain" description="Ketoreductase" evidence="4">
    <location>
        <begin position="6"/>
        <end position="200"/>
    </location>
</feature>
<comment type="caution">
    <text evidence="5">The sequence shown here is derived from an EMBL/GenBank/DDBJ whole genome shotgun (WGS) entry which is preliminary data.</text>
</comment>
<dbReference type="Gene3D" id="3.40.50.720">
    <property type="entry name" value="NAD(P)-binding Rossmann-like Domain"/>
    <property type="match status" value="1"/>
</dbReference>
<dbReference type="PRINTS" id="PR00081">
    <property type="entry name" value="GDHRDH"/>
</dbReference>
<name>A0A9Q3YLU6_9GAMM</name>
<dbReference type="GO" id="GO:0016616">
    <property type="term" value="F:oxidoreductase activity, acting on the CH-OH group of donors, NAD or NADP as acceptor"/>
    <property type="evidence" value="ECO:0007669"/>
    <property type="project" value="UniProtKB-ARBA"/>
</dbReference>
<dbReference type="RefSeq" id="WP_228233426.1">
    <property type="nucleotide sequence ID" value="NZ_ARXL01000066.1"/>
</dbReference>
<evidence type="ECO:0000313" key="5">
    <source>
        <dbReference type="EMBL" id="MCC4308117.1"/>
    </source>
</evidence>
<dbReference type="GO" id="GO:0030497">
    <property type="term" value="P:fatty acid elongation"/>
    <property type="evidence" value="ECO:0007669"/>
    <property type="project" value="TreeGrafter"/>
</dbReference>
<comment type="similarity">
    <text evidence="1 3">Belongs to the short-chain dehydrogenases/reductases (SDR) family.</text>
</comment>
<dbReference type="EMBL" id="JAJGNA010000005">
    <property type="protein sequence ID" value="MCC4308117.1"/>
    <property type="molecule type" value="Genomic_DNA"/>
</dbReference>
<organism evidence="5 6">
    <name type="scientific">Alloalcanivorax marinus</name>
    <dbReference type="NCBI Taxonomy" id="1177169"/>
    <lineage>
        <taxon>Bacteria</taxon>
        <taxon>Pseudomonadati</taxon>
        <taxon>Pseudomonadota</taxon>
        <taxon>Gammaproteobacteria</taxon>
        <taxon>Oceanospirillales</taxon>
        <taxon>Alcanivoracaceae</taxon>
        <taxon>Alloalcanivorax</taxon>
    </lineage>
</organism>